<dbReference type="PANTHER" id="PTHR45364:SF13">
    <property type="entry name" value="HISTONE DEACETYLASE"/>
    <property type="match status" value="1"/>
</dbReference>
<dbReference type="EMBL" id="CAXLJM020000045">
    <property type="protein sequence ID" value="CAL8110543.1"/>
    <property type="molecule type" value="Genomic_DNA"/>
</dbReference>
<keyword evidence="7" id="KW-0805">Transcription regulation</keyword>
<reference evidence="14 15" key="1">
    <citation type="submission" date="2024-08" db="EMBL/GenBank/DDBJ databases">
        <authorList>
            <person name="Cucini C."/>
            <person name="Frati F."/>
        </authorList>
    </citation>
    <scope>NUCLEOTIDE SEQUENCE [LARGE SCALE GENOMIC DNA]</scope>
</reference>
<keyword evidence="4" id="KW-0678">Repressor</keyword>
<dbReference type="InterPro" id="IPR023801">
    <property type="entry name" value="His_deacetylse_dom"/>
</dbReference>
<comment type="similarity">
    <text evidence="2">Belongs to the histone deacetylase family. HD type 2 subfamily.</text>
</comment>
<dbReference type="InterPro" id="IPR000286">
    <property type="entry name" value="HDACs"/>
</dbReference>
<dbReference type="Gene3D" id="3.40.800.20">
    <property type="entry name" value="Histone deacetylase domain"/>
    <property type="match status" value="1"/>
</dbReference>
<dbReference type="Gene3D" id="6.10.250.1550">
    <property type="match status" value="1"/>
</dbReference>
<feature type="compositionally biased region" description="Acidic residues" evidence="12">
    <location>
        <begin position="1294"/>
        <end position="1303"/>
    </location>
</feature>
<feature type="region of interest" description="Disordered" evidence="12">
    <location>
        <begin position="695"/>
        <end position="721"/>
    </location>
</feature>
<protein>
    <recommendedName>
        <fullName evidence="3">histone deacetylase</fullName>
        <ecNumber evidence="3">3.5.1.98</ecNumber>
    </recommendedName>
</protein>
<feature type="coiled-coil region" evidence="11">
    <location>
        <begin position="271"/>
        <end position="322"/>
    </location>
</feature>
<evidence type="ECO:0000256" key="10">
    <source>
        <dbReference type="ARBA" id="ARBA00048287"/>
    </source>
</evidence>
<keyword evidence="5" id="KW-0378">Hydrolase</keyword>
<dbReference type="Proteomes" id="UP001642540">
    <property type="component" value="Unassembled WGS sequence"/>
</dbReference>
<feature type="compositionally biased region" description="Low complexity" evidence="12">
    <location>
        <begin position="1258"/>
        <end position="1271"/>
    </location>
</feature>
<feature type="compositionally biased region" description="Low complexity" evidence="12">
    <location>
        <begin position="792"/>
        <end position="806"/>
    </location>
</feature>
<dbReference type="InterPro" id="IPR023696">
    <property type="entry name" value="Ureohydrolase_dom_sf"/>
</dbReference>
<accession>A0ABP1QR39</accession>
<evidence type="ECO:0000256" key="6">
    <source>
        <dbReference type="ARBA" id="ARBA00022853"/>
    </source>
</evidence>
<evidence type="ECO:0000256" key="3">
    <source>
        <dbReference type="ARBA" id="ARBA00012111"/>
    </source>
</evidence>
<evidence type="ECO:0000256" key="12">
    <source>
        <dbReference type="SAM" id="MobiDB-lite"/>
    </source>
</evidence>
<dbReference type="Pfam" id="PF00850">
    <property type="entry name" value="Hist_deacetyl"/>
    <property type="match status" value="1"/>
</dbReference>
<keyword evidence="9" id="KW-0539">Nucleus</keyword>
<comment type="caution">
    <text evidence="14">The sequence shown here is derived from an EMBL/GenBank/DDBJ whole genome shotgun (WGS) entry which is preliminary data.</text>
</comment>
<dbReference type="CDD" id="cd10164">
    <property type="entry name" value="ClassIIa_HDAC5_Gln-rich-N"/>
    <property type="match status" value="1"/>
</dbReference>
<name>A0ABP1QR39_9HEXA</name>
<dbReference type="SUPFAM" id="SSF52768">
    <property type="entry name" value="Arginase/deacetylase"/>
    <property type="match status" value="1"/>
</dbReference>
<keyword evidence="11" id="KW-0175">Coiled coil</keyword>
<dbReference type="CDD" id="cd11681">
    <property type="entry name" value="HDAC_classIIa"/>
    <property type="match status" value="1"/>
</dbReference>
<feature type="compositionally biased region" description="Polar residues" evidence="12">
    <location>
        <begin position="169"/>
        <end position="186"/>
    </location>
</feature>
<proteinExistence type="inferred from homology"/>
<comment type="catalytic activity">
    <reaction evidence="10">
        <text>N(6)-acetyl-L-lysyl-[histone] + H2O = L-lysyl-[histone] + acetate</text>
        <dbReference type="Rhea" id="RHEA:58196"/>
        <dbReference type="Rhea" id="RHEA-COMP:9845"/>
        <dbReference type="Rhea" id="RHEA-COMP:11338"/>
        <dbReference type="ChEBI" id="CHEBI:15377"/>
        <dbReference type="ChEBI" id="CHEBI:29969"/>
        <dbReference type="ChEBI" id="CHEBI:30089"/>
        <dbReference type="ChEBI" id="CHEBI:61930"/>
        <dbReference type="EC" id="3.5.1.98"/>
    </reaction>
</comment>
<sequence length="1303" mass="140416">MDRVSIRRLRSRLLPHAFDLAHHRRKTVREYNLCVQGNIRVNRLAYGRHIYFCTASGGSIAGSANPWLSQQLSSQSYDAHRLSRFEQSLVEIHKEGSNNTLKLTAVRLVSTASSDSTAYGAATQQVFVMLVAIPEAPETTVSTSSSISSSSTTTSAGSATSGGGHLAKSSDSSPPGNTVSSVHSSRVNNQQLHHKFHEIRGETESGSGSGPVLLRRIPVVSEANGAPGSTPANGVIPSDLAMMEPLLQDQAFQQQILQLKQEQELQHQMLLQRFQAQRQQLVQAHEKQLQQRLKEYWEQRKRQDEERERLEAIRKKEKHEQSAVASSEVKQKLQGFLLSKKQREQAAAKAGGISIPNSVTSAGVPINATNPPTAGTGPFQSHPYRRPLHIAKYEEDFPLRKTASEPNLLKMRLKQRVLERRSSPLTRRRERSSCLKRRNYLAMDGGGSAGSTPDSGPNSPPISCGIAGGTPHSGSGGGTPQHDEGGGGGGSPYGNSSYGPTNSASVCDLTLYSSPSLPNISLGRPIPPNSESKLAAVSENEVRCPVPPTSIMSSSGVPLLRMPFYGAPHIPMDPNELEALYRSGGIMALASYQAQAAQAMNAAHAQGQENGDVARIGPGRTIHRPLGRTQSAPLPLGHPMLMMNSAVAAALSQVQPPNGASPNAIPGMGQPQTAHQLLRQHIRQTVLTRVGSRGQMIGPMSRGLSVEEDSGEGEIDSDEASLPNQREFVNKKVQQYIHLKQQQQMPENLAVNSSIPNPVMTAGSVSAIPQRLHHSARPLSRALSSPLVAIGPSSPQDSSMQQSMSSKPGGTGLAFDSIMLKHQCLCGDNSQHPEHPGRLQSIWARLQETGLISMCERIRTRKATLEEIQSCHSEAHTLLFGTNPLSRQRLELSRFPESSLPIKSLVRLPCNGIGVDSDTTWNELHTPSAARMSVGCVIELALKVATNELHNGFAIVRPPGHHAEPVQAMGFCFFNSVAIAARQLRSRLQMEKILIVDWDIHHGNGTQQIFYDDPHVLYLSIHRHDDGNFFPGTGGPTECGIEDGMGFTVNIPWSGGLNPPMSDAEYLAAFRTVVLPIAQDFNPDIVLVSCGFDAAAGHPAPLGGYLISPACFGWMTQQLMSLANGRIVLALEGGYDLPAICDSAQECVKALLGEPLTPIVEEELIRPPSSPAIETLLRTVAIQAPHWPCLKRYVSLITCSAIEAASATIVDGGKLLMRDRVESETVTAMASLSMHHAAGSNHSGGAGRCEGDTSRDIPSSSPSATHSSSASSRRRSSDMNEDSCAEGIHGTNEEPMDQDEPMK</sequence>
<feature type="compositionally biased region" description="Acidic residues" evidence="12">
    <location>
        <begin position="706"/>
        <end position="719"/>
    </location>
</feature>
<feature type="compositionally biased region" description="Low complexity" evidence="12">
    <location>
        <begin position="139"/>
        <end position="159"/>
    </location>
</feature>
<feature type="region of interest" description="Disordered" evidence="12">
    <location>
        <begin position="419"/>
        <end position="499"/>
    </location>
</feature>
<feature type="region of interest" description="Disordered" evidence="12">
    <location>
        <begin position="139"/>
        <end position="186"/>
    </location>
</feature>
<keyword evidence="8" id="KW-0804">Transcription</keyword>
<evidence type="ECO:0000256" key="4">
    <source>
        <dbReference type="ARBA" id="ARBA00022491"/>
    </source>
</evidence>
<organism evidence="14 15">
    <name type="scientific">Orchesella dallaii</name>
    <dbReference type="NCBI Taxonomy" id="48710"/>
    <lineage>
        <taxon>Eukaryota</taxon>
        <taxon>Metazoa</taxon>
        <taxon>Ecdysozoa</taxon>
        <taxon>Arthropoda</taxon>
        <taxon>Hexapoda</taxon>
        <taxon>Collembola</taxon>
        <taxon>Entomobryomorpha</taxon>
        <taxon>Entomobryoidea</taxon>
        <taxon>Orchesellidae</taxon>
        <taxon>Orchesellinae</taxon>
        <taxon>Orchesella</taxon>
    </lineage>
</organism>
<keyword evidence="15" id="KW-1185">Reference proteome</keyword>
<feature type="region of interest" description="Disordered" evidence="12">
    <location>
        <begin position="1237"/>
        <end position="1303"/>
    </location>
</feature>
<comment type="subcellular location">
    <subcellularLocation>
        <location evidence="1">Nucleus</location>
    </subcellularLocation>
</comment>
<feature type="region of interest" description="Disordered" evidence="12">
    <location>
        <begin position="791"/>
        <end position="812"/>
    </location>
</feature>
<dbReference type="InterPro" id="IPR037138">
    <property type="entry name" value="His_deacetylse_dom_sf"/>
</dbReference>
<evidence type="ECO:0000256" key="2">
    <source>
        <dbReference type="ARBA" id="ARBA00007738"/>
    </source>
</evidence>
<evidence type="ECO:0000256" key="7">
    <source>
        <dbReference type="ARBA" id="ARBA00023015"/>
    </source>
</evidence>
<evidence type="ECO:0000256" key="8">
    <source>
        <dbReference type="ARBA" id="ARBA00023163"/>
    </source>
</evidence>
<dbReference type="PRINTS" id="PR01270">
    <property type="entry name" value="HDASUPER"/>
</dbReference>
<dbReference type="PANTHER" id="PTHR45364">
    <property type="entry name" value="HISTONE DEACETYLASE 9-RELATED"/>
    <property type="match status" value="1"/>
</dbReference>
<evidence type="ECO:0000259" key="13">
    <source>
        <dbReference type="Pfam" id="PF00850"/>
    </source>
</evidence>
<feature type="domain" description="Histone deacetylase" evidence="13">
    <location>
        <begin position="832"/>
        <end position="1151"/>
    </location>
</feature>
<evidence type="ECO:0000313" key="15">
    <source>
        <dbReference type="Proteomes" id="UP001642540"/>
    </source>
</evidence>
<evidence type="ECO:0000256" key="1">
    <source>
        <dbReference type="ARBA" id="ARBA00004123"/>
    </source>
</evidence>
<feature type="compositionally biased region" description="Basic residues" evidence="12">
    <location>
        <begin position="426"/>
        <end position="439"/>
    </location>
</feature>
<evidence type="ECO:0000313" key="14">
    <source>
        <dbReference type="EMBL" id="CAL8110543.1"/>
    </source>
</evidence>
<evidence type="ECO:0000256" key="9">
    <source>
        <dbReference type="ARBA" id="ARBA00023242"/>
    </source>
</evidence>
<evidence type="ECO:0000256" key="5">
    <source>
        <dbReference type="ARBA" id="ARBA00022801"/>
    </source>
</evidence>
<gene>
    <name evidence="14" type="ORF">ODALV1_LOCUS14341</name>
</gene>
<evidence type="ECO:0000256" key="11">
    <source>
        <dbReference type="SAM" id="Coils"/>
    </source>
</evidence>
<keyword evidence="6" id="KW-0156">Chromatin regulator</keyword>
<dbReference type="EC" id="3.5.1.98" evidence="3"/>